<dbReference type="AlphaFoldDB" id="A0A9X3E1R9"/>
<proteinExistence type="predicted"/>
<protein>
    <submittedName>
        <fullName evidence="7">IclR family transcriptional regulator</fullName>
    </submittedName>
</protein>
<feature type="compositionally biased region" description="Low complexity" evidence="4">
    <location>
        <begin position="33"/>
        <end position="67"/>
    </location>
</feature>
<evidence type="ECO:0000256" key="1">
    <source>
        <dbReference type="ARBA" id="ARBA00023015"/>
    </source>
</evidence>
<dbReference type="SUPFAM" id="SSF55781">
    <property type="entry name" value="GAF domain-like"/>
    <property type="match status" value="1"/>
</dbReference>
<feature type="region of interest" description="Disordered" evidence="4">
    <location>
        <begin position="1"/>
        <end position="74"/>
    </location>
</feature>
<dbReference type="GO" id="GO:0003700">
    <property type="term" value="F:DNA-binding transcription factor activity"/>
    <property type="evidence" value="ECO:0007669"/>
    <property type="project" value="TreeGrafter"/>
</dbReference>
<gene>
    <name evidence="7" type="ORF">OSH07_11415</name>
</gene>
<organism evidence="7 8">
    <name type="scientific">Kaistia nematophila</name>
    <dbReference type="NCBI Taxonomy" id="2994654"/>
    <lineage>
        <taxon>Bacteria</taxon>
        <taxon>Pseudomonadati</taxon>
        <taxon>Pseudomonadota</taxon>
        <taxon>Alphaproteobacteria</taxon>
        <taxon>Hyphomicrobiales</taxon>
        <taxon>Kaistiaceae</taxon>
        <taxon>Kaistia</taxon>
    </lineage>
</organism>
<dbReference type="GO" id="GO:0045892">
    <property type="term" value="P:negative regulation of DNA-templated transcription"/>
    <property type="evidence" value="ECO:0007669"/>
    <property type="project" value="TreeGrafter"/>
</dbReference>
<dbReference type="PROSITE" id="PS51077">
    <property type="entry name" value="HTH_ICLR"/>
    <property type="match status" value="1"/>
</dbReference>
<feature type="domain" description="HTH iclR-type" evidence="5">
    <location>
        <begin position="76"/>
        <end position="138"/>
    </location>
</feature>
<dbReference type="Pfam" id="PF09339">
    <property type="entry name" value="HTH_IclR"/>
    <property type="match status" value="1"/>
</dbReference>
<keyword evidence="2" id="KW-0238">DNA-binding</keyword>
<dbReference type="SMART" id="SM00346">
    <property type="entry name" value="HTH_ICLR"/>
    <property type="match status" value="1"/>
</dbReference>
<keyword evidence="8" id="KW-1185">Reference proteome</keyword>
<dbReference type="SUPFAM" id="SSF46785">
    <property type="entry name" value="Winged helix' DNA-binding domain"/>
    <property type="match status" value="1"/>
</dbReference>
<evidence type="ECO:0000313" key="8">
    <source>
        <dbReference type="Proteomes" id="UP001144805"/>
    </source>
</evidence>
<evidence type="ECO:0000256" key="2">
    <source>
        <dbReference type="ARBA" id="ARBA00023125"/>
    </source>
</evidence>
<evidence type="ECO:0000256" key="4">
    <source>
        <dbReference type="SAM" id="MobiDB-lite"/>
    </source>
</evidence>
<dbReference type="InterPro" id="IPR014757">
    <property type="entry name" value="Tscrpt_reg_IclR_C"/>
</dbReference>
<dbReference type="PANTHER" id="PTHR30136">
    <property type="entry name" value="HELIX-TURN-HELIX TRANSCRIPTIONAL REGULATOR, ICLR FAMILY"/>
    <property type="match status" value="1"/>
</dbReference>
<comment type="caution">
    <text evidence="7">The sequence shown here is derived from an EMBL/GenBank/DDBJ whole genome shotgun (WGS) entry which is preliminary data.</text>
</comment>
<accession>A0A9X3E1R9</accession>
<dbReference type="Proteomes" id="UP001144805">
    <property type="component" value="Unassembled WGS sequence"/>
</dbReference>
<dbReference type="InterPro" id="IPR036390">
    <property type="entry name" value="WH_DNA-bd_sf"/>
</dbReference>
<dbReference type="PANTHER" id="PTHR30136:SF7">
    <property type="entry name" value="HTH-TYPE TRANSCRIPTIONAL REGULATOR KDGR-RELATED"/>
    <property type="match status" value="1"/>
</dbReference>
<name>A0A9X3E1R9_9HYPH</name>
<sequence length="336" mass="35683">MTSAKRPSGGKGADNAKKAVSASIENAEPARLAKPSKSSKAADAGKAVAAVKSAKPATGRAAKATAGKQEKPAYSAPALEKGLDVLELLASLSEGVTPSQIAQQLGRSLQEVYRVVVALERRGYIQRPPGEESLVLSTKLHDLSYRYPPMRRLIDVARPVINRASIEAYQAFHLAVLDGLSIRVVAQVDSPAPLGFRLRVGTQNPAIRTASGRLLIAYQSPSMQEWLFEAIGQNAPKSEVDWLKKRVEVVRSVGYEMIVGEALKGITDISFPILDAEGHAPAVLTMPFLASATEKVPMEDASRILYEAAASITTLFGGHLAEPRFPLANTGGPVGG</sequence>
<evidence type="ECO:0000256" key="3">
    <source>
        <dbReference type="ARBA" id="ARBA00023163"/>
    </source>
</evidence>
<keyword evidence="1" id="KW-0805">Transcription regulation</keyword>
<keyword evidence="3" id="KW-0804">Transcription</keyword>
<dbReference type="InterPro" id="IPR029016">
    <property type="entry name" value="GAF-like_dom_sf"/>
</dbReference>
<dbReference type="InterPro" id="IPR050707">
    <property type="entry name" value="HTH_MetabolicPath_Reg"/>
</dbReference>
<evidence type="ECO:0000259" key="5">
    <source>
        <dbReference type="PROSITE" id="PS51077"/>
    </source>
</evidence>
<dbReference type="InterPro" id="IPR036388">
    <property type="entry name" value="WH-like_DNA-bd_sf"/>
</dbReference>
<dbReference type="EMBL" id="JAPKNK010000004">
    <property type="protein sequence ID" value="MCX5569802.1"/>
    <property type="molecule type" value="Genomic_DNA"/>
</dbReference>
<feature type="domain" description="IclR-ED" evidence="6">
    <location>
        <begin position="139"/>
        <end position="318"/>
    </location>
</feature>
<reference evidence="7" key="1">
    <citation type="submission" date="2022-11" db="EMBL/GenBank/DDBJ databases">
        <title>Biodiversity and phylogenetic relationships of bacteria.</title>
        <authorList>
            <person name="Machado R.A.R."/>
            <person name="Bhat A."/>
            <person name="Loulou A."/>
            <person name="Kallel S."/>
        </authorList>
    </citation>
    <scope>NUCLEOTIDE SEQUENCE</scope>
    <source>
        <strain evidence="7">K-TC2</strain>
    </source>
</reference>
<dbReference type="Pfam" id="PF01614">
    <property type="entry name" value="IclR_C"/>
    <property type="match status" value="1"/>
</dbReference>
<evidence type="ECO:0000259" key="6">
    <source>
        <dbReference type="PROSITE" id="PS51078"/>
    </source>
</evidence>
<dbReference type="Gene3D" id="3.30.450.40">
    <property type="match status" value="1"/>
</dbReference>
<dbReference type="InterPro" id="IPR005471">
    <property type="entry name" value="Tscrpt_reg_IclR_N"/>
</dbReference>
<evidence type="ECO:0000313" key="7">
    <source>
        <dbReference type="EMBL" id="MCX5569802.1"/>
    </source>
</evidence>
<dbReference type="PROSITE" id="PS51078">
    <property type="entry name" value="ICLR_ED"/>
    <property type="match status" value="1"/>
</dbReference>
<dbReference type="Gene3D" id="1.10.10.10">
    <property type="entry name" value="Winged helix-like DNA-binding domain superfamily/Winged helix DNA-binding domain"/>
    <property type="match status" value="1"/>
</dbReference>
<dbReference type="GO" id="GO:0003677">
    <property type="term" value="F:DNA binding"/>
    <property type="evidence" value="ECO:0007669"/>
    <property type="project" value="UniProtKB-KW"/>
</dbReference>
<dbReference type="RefSeq" id="WP_266338774.1">
    <property type="nucleotide sequence ID" value="NZ_JAPKNK010000004.1"/>
</dbReference>